<feature type="transmembrane region" description="Helical" evidence="8">
    <location>
        <begin position="94"/>
        <end position="113"/>
    </location>
</feature>
<evidence type="ECO:0000256" key="6">
    <source>
        <dbReference type="SAM" id="Coils"/>
    </source>
</evidence>
<proteinExistence type="inferred from homology"/>
<dbReference type="Proteomes" id="UP001396898">
    <property type="component" value="Unassembled WGS sequence"/>
</dbReference>
<dbReference type="PANTHER" id="PTHR21355:SF0">
    <property type="entry name" value="G-PROTEIN COUPLED RECEPTOR-ASSOCIATED PROTEIN LMBRD2"/>
    <property type="match status" value="1"/>
</dbReference>
<comment type="similarity">
    <text evidence="2">Belongs to the LIMR family.</text>
</comment>
<feature type="transmembrane region" description="Helical" evidence="8">
    <location>
        <begin position="15"/>
        <end position="36"/>
    </location>
</feature>
<dbReference type="InterPro" id="IPR051584">
    <property type="entry name" value="GPCR-associated_LMBR1"/>
</dbReference>
<feature type="transmembrane region" description="Helical" evidence="8">
    <location>
        <begin position="410"/>
        <end position="431"/>
    </location>
</feature>
<feature type="transmembrane region" description="Helical" evidence="8">
    <location>
        <begin position="164"/>
        <end position="182"/>
    </location>
</feature>
<comment type="caution">
    <text evidence="9">The sequence shown here is derived from an EMBL/GenBank/DDBJ whole genome shotgun (WGS) entry which is preliminary data.</text>
</comment>
<evidence type="ECO:0000256" key="5">
    <source>
        <dbReference type="ARBA" id="ARBA00023136"/>
    </source>
</evidence>
<evidence type="ECO:0000256" key="8">
    <source>
        <dbReference type="SAM" id="Phobius"/>
    </source>
</evidence>
<feature type="transmembrane region" description="Helical" evidence="8">
    <location>
        <begin position="43"/>
        <end position="65"/>
    </location>
</feature>
<reference evidence="9 10" key="1">
    <citation type="submission" date="2023-01" db="EMBL/GenBank/DDBJ databases">
        <title>Analysis of 21 Apiospora genomes using comparative genomics revels a genus with tremendous synthesis potential of carbohydrate active enzymes and secondary metabolites.</title>
        <authorList>
            <person name="Sorensen T."/>
        </authorList>
    </citation>
    <scope>NUCLEOTIDE SEQUENCE [LARGE SCALE GENOMIC DNA]</scope>
    <source>
        <strain evidence="9 10">CBS 20057</strain>
    </source>
</reference>
<dbReference type="InterPro" id="IPR006876">
    <property type="entry name" value="LMBR1-like_membr_prot"/>
</dbReference>
<evidence type="ECO:0008006" key="11">
    <source>
        <dbReference type="Google" id="ProtNLM"/>
    </source>
</evidence>
<evidence type="ECO:0000256" key="3">
    <source>
        <dbReference type="ARBA" id="ARBA00022692"/>
    </source>
</evidence>
<evidence type="ECO:0000256" key="7">
    <source>
        <dbReference type="SAM" id="MobiDB-lite"/>
    </source>
</evidence>
<evidence type="ECO:0000256" key="2">
    <source>
        <dbReference type="ARBA" id="ARBA00010487"/>
    </source>
</evidence>
<organism evidence="9 10">
    <name type="scientific">Apiospora marii</name>
    <dbReference type="NCBI Taxonomy" id="335849"/>
    <lineage>
        <taxon>Eukaryota</taxon>
        <taxon>Fungi</taxon>
        <taxon>Dikarya</taxon>
        <taxon>Ascomycota</taxon>
        <taxon>Pezizomycotina</taxon>
        <taxon>Sordariomycetes</taxon>
        <taxon>Xylariomycetidae</taxon>
        <taxon>Amphisphaeriales</taxon>
        <taxon>Apiosporaceae</taxon>
        <taxon>Apiospora</taxon>
    </lineage>
</organism>
<evidence type="ECO:0000256" key="1">
    <source>
        <dbReference type="ARBA" id="ARBA00004141"/>
    </source>
</evidence>
<dbReference type="Pfam" id="PF04791">
    <property type="entry name" value="LMBR1"/>
    <property type="match status" value="1"/>
</dbReference>
<keyword evidence="6" id="KW-0175">Coiled coil</keyword>
<comment type="subcellular location">
    <subcellularLocation>
        <location evidence="1">Membrane</location>
        <topology evidence="1">Multi-pass membrane protein</topology>
    </subcellularLocation>
</comment>
<feature type="region of interest" description="Disordered" evidence="7">
    <location>
        <begin position="664"/>
        <end position="717"/>
    </location>
</feature>
<gene>
    <name evidence="9" type="ORF">PG991_004583</name>
</gene>
<feature type="transmembrane region" description="Helical" evidence="8">
    <location>
        <begin position="452"/>
        <end position="471"/>
    </location>
</feature>
<keyword evidence="5 8" id="KW-0472">Membrane</keyword>
<evidence type="ECO:0000256" key="4">
    <source>
        <dbReference type="ARBA" id="ARBA00022989"/>
    </source>
</evidence>
<dbReference type="EMBL" id="JAQQWI010000007">
    <property type="protein sequence ID" value="KAK8027527.1"/>
    <property type="molecule type" value="Genomic_DNA"/>
</dbReference>
<sequence length="717" mass="79623">MASALSAASAVGSEVFAAIALLVLSFIVLLILRYYLPLRATPAYVLVPIFFALWLPAFIVLLVPIDLASSAATDDVAARGIWFPPRLLLVSWRITYWLTFALTWFILPILAEYSDAGYREPKDRVMYSLRQNAQYQAIVLGSGILGLVYYFIKYGFHLGALKGVVMALAYCWGLFLAIYLMGHGLVTIPRKLLQNASISGRLRRLQSHAPKLYERMEDAIMNLEELEVQVSELSKRKTGTARNFQEWIEELADMCNVPESRPGSSAPRIGTESRILPTVITEKYMADLTRQLDRARHTRSRYVDEWNLLLLDASRTQAILDSAASKKLDFGSATPGSSFLERTTILSPYTRYLYHFNVLPALRVLFAGFLALASACIIWSEMVRTALPSLSVIRLSVVHHWTGEKGQVGFAGQVIAALWILYMCAAALTSMTEVRVWRGRALVRRNTSYESGFWYASYVARLSVPLSYNFMTFLSPEVFMKTRFYKFLGQLIDFTPLGEWFDNLFPILVLLPVCATLFGLYGKVKRMVGFDVDLIDEEDNDSGYGTGSWREGRALIERELNGTSLSRREAIIGGSAARSTPILSVPAARREGTPQTPFATSPSSYRDNVTPQTSRAAASQSRSRAANNDGEAEDDNFFTSLGHRMKNTIDTIDTPKWFQEIGDGIKKPKWLGGDEEGTQAGSSSGVGASGTGSGSNSNNLDVRRWFGGGGNDGRIRL</sequence>
<evidence type="ECO:0000313" key="9">
    <source>
        <dbReference type="EMBL" id="KAK8027527.1"/>
    </source>
</evidence>
<protein>
    <recommendedName>
        <fullName evidence="11">Lysosomal cobalamin transporter</fullName>
    </recommendedName>
</protein>
<keyword evidence="3 8" id="KW-0812">Transmembrane</keyword>
<feature type="compositionally biased region" description="Low complexity" evidence="7">
    <location>
        <begin position="614"/>
        <end position="626"/>
    </location>
</feature>
<feature type="transmembrane region" description="Helical" evidence="8">
    <location>
        <begin position="361"/>
        <end position="380"/>
    </location>
</feature>
<evidence type="ECO:0000313" key="10">
    <source>
        <dbReference type="Proteomes" id="UP001396898"/>
    </source>
</evidence>
<feature type="transmembrane region" description="Helical" evidence="8">
    <location>
        <begin position="504"/>
        <end position="521"/>
    </location>
</feature>
<feature type="region of interest" description="Disordered" evidence="7">
    <location>
        <begin position="582"/>
        <end position="637"/>
    </location>
</feature>
<dbReference type="PANTHER" id="PTHR21355">
    <property type="entry name" value="G-PROTEIN COUPLED RECEPTOR-ASSOCIATED PROTEIN LMBRD2"/>
    <property type="match status" value="1"/>
</dbReference>
<feature type="compositionally biased region" description="Polar residues" evidence="7">
    <location>
        <begin position="593"/>
        <end position="613"/>
    </location>
</feature>
<name>A0ABR1S6S3_9PEZI</name>
<accession>A0ABR1S6S3</accession>
<feature type="compositionally biased region" description="Gly residues" evidence="7">
    <location>
        <begin position="706"/>
        <end position="717"/>
    </location>
</feature>
<feature type="coiled-coil region" evidence="6">
    <location>
        <begin position="209"/>
        <end position="243"/>
    </location>
</feature>
<feature type="transmembrane region" description="Helical" evidence="8">
    <location>
        <begin position="133"/>
        <end position="152"/>
    </location>
</feature>
<keyword evidence="4 8" id="KW-1133">Transmembrane helix</keyword>
<keyword evidence="10" id="KW-1185">Reference proteome</keyword>